<dbReference type="AlphaFoldDB" id="A0A0F9SDF5"/>
<dbReference type="GO" id="GO:0015074">
    <property type="term" value="P:DNA integration"/>
    <property type="evidence" value="ECO:0007669"/>
    <property type="project" value="InterPro"/>
</dbReference>
<dbReference type="Pfam" id="PF00589">
    <property type="entry name" value="Phage_integrase"/>
    <property type="match status" value="1"/>
</dbReference>
<protein>
    <recommendedName>
        <fullName evidence="2">Tyr recombinase domain-containing protein</fullName>
    </recommendedName>
</protein>
<gene>
    <name evidence="3" type="ORF">LCGC14_0787850</name>
</gene>
<comment type="caution">
    <text evidence="3">The sequence shown here is derived from an EMBL/GenBank/DDBJ whole genome shotgun (WGS) entry which is preliminary data.</text>
</comment>
<keyword evidence="1" id="KW-0233">DNA recombination</keyword>
<dbReference type="PROSITE" id="PS51898">
    <property type="entry name" value="TYR_RECOMBINASE"/>
    <property type="match status" value="1"/>
</dbReference>
<feature type="domain" description="Tyr recombinase" evidence="2">
    <location>
        <begin position="98"/>
        <end position="263"/>
    </location>
</feature>
<sequence length="272" mass="31517">MTRKEILHELDRETEYYSAHTRSQYFSHAQDYLDYVGDNDWQDRDILYNYTKKLKKKGHAQSHINYLVRGPIGALFRAHGLRIPVKLPRTPVSLLDLAHRVRFTKEEVEALISAVKSSNNATYANIMALSTTYGLRASEMRFIRKDDAHPKKKTIFIHTLKGGEAREHVVPDQVAPFIFGYDYPTFSDNKMYEIFKEITGLAGIDKPAGKGYHAIRHSLASELIYVEKVDQPTVFQFLRWRGGGMLSIYATPFQPEIDEQIFAKHPFLKYWE</sequence>
<evidence type="ECO:0000256" key="1">
    <source>
        <dbReference type="ARBA" id="ARBA00023172"/>
    </source>
</evidence>
<accession>A0A0F9SDF5</accession>
<dbReference type="Gene3D" id="1.10.443.10">
    <property type="entry name" value="Intergrase catalytic core"/>
    <property type="match status" value="1"/>
</dbReference>
<reference evidence="3" key="1">
    <citation type="journal article" date="2015" name="Nature">
        <title>Complex archaea that bridge the gap between prokaryotes and eukaryotes.</title>
        <authorList>
            <person name="Spang A."/>
            <person name="Saw J.H."/>
            <person name="Jorgensen S.L."/>
            <person name="Zaremba-Niedzwiedzka K."/>
            <person name="Martijn J."/>
            <person name="Lind A.E."/>
            <person name="van Eijk R."/>
            <person name="Schleper C."/>
            <person name="Guy L."/>
            <person name="Ettema T.J."/>
        </authorList>
    </citation>
    <scope>NUCLEOTIDE SEQUENCE</scope>
</reference>
<dbReference type="EMBL" id="LAZR01002068">
    <property type="protein sequence ID" value="KKN35036.1"/>
    <property type="molecule type" value="Genomic_DNA"/>
</dbReference>
<organism evidence="3">
    <name type="scientific">marine sediment metagenome</name>
    <dbReference type="NCBI Taxonomy" id="412755"/>
    <lineage>
        <taxon>unclassified sequences</taxon>
        <taxon>metagenomes</taxon>
        <taxon>ecological metagenomes</taxon>
    </lineage>
</organism>
<dbReference type="GO" id="GO:0003677">
    <property type="term" value="F:DNA binding"/>
    <property type="evidence" value="ECO:0007669"/>
    <property type="project" value="InterPro"/>
</dbReference>
<dbReference type="GO" id="GO:0006310">
    <property type="term" value="P:DNA recombination"/>
    <property type="evidence" value="ECO:0007669"/>
    <property type="project" value="UniProtKB-KW"/>
</dbReference>
<name>A0A0F9SDF5_9ZZZZ</name>
<dbReference type="InterPro" id="IPR002104">
    <property type="entry name" value="Integrase_catalytic"/>
</dbReference>
<dbReference type="SUPFAM" id="SSF56349">
    <property type="entry name" value="DNA breaking-rejoining enzymes"/>
    <property type="match status" value="1"/>
</dbReference>
<evidence type="ECO:0000313" key="3">
    <source>
        <dbReference type="EMBL" id="KKN35036.1"/>
    </source>
</evidence>
<dbReference type="InterPro" id="IPR011010">
    <property type="entry name" value="DNA_brk_join_enz"/>
</dbReference>
<proteinExistence type="predicted"/>
<evidence type="ECO:0000259" key="2">
    <source>
        <dbReference type="PROSITE" id="PS51898"/>
    </source>
</evidence>
<dbReference type="InterPro" id="IPR013762">
    <property type="entry name" value="Integrase-like_cat_sf"/>
</dbReference>